<dbReference type="Gene3D" id="3.20.110.10">
    <property type="entry name" value="Glycoside hydrolase 38, N terminal domain"/>
    <property type="match status" value="1"/>
</dbReference>
<protein>
    <submittedName>
        <fullName evidence="2">Alpha-mannosidase</fullName>
        <ecNumber evidence="2">3.2.1.170</ecNumber>
    </submittedName>
</protein>
<dbReference type="InterPro" id="IPR000602">
    <property type="entry name" value="Glyco_hydro_38_N"/>
</dbReference>
<dbReference type="EMBL" id="UFWD01000002">
    <property type="protein sequence ID" value="SUY82729.1"/>
    <property type="molecule type" value="Genomic_DNA"/>
</dbReference>
<name>A0A381KLF1_CLODI</name>
<evidence type="ECO:0000259" key="1">
    <source>
        <dbReference type="Pfam" id="PF01074"/>
    </source>
</evidence>
<gene>
    <name evidence="2" type="primary">mngB_4</name>
    <name evidence="2" type="ORF">NCTC13307_03835</name>
</gene>
<proteinExistence type="predicted"/>
<dbReference type="Pfam" id="PF01074">
    <property type="entry name" value="Glyco_hydro_38N"/>
    <property type="match status" value="1"/>
</dbReference>
<reference evidence="2" key="1">
    <citation type="submission" date="2018-06" db="EMBL/GenBank/DDBJ databases">
        <authorList>
            <consortium name="Pathogen Informatics"/>
            <person name="Doyle S."/>
        </authorList>
    </citation>
    <scope>NUCLEOTIDE SEQUENCE</scope>
    <source>
        <strain evidence="2">NCTC13307</strain>
    </source>
</reference>
<evidence type="ECO:0000313" key="2">
    <source>
        <dbReference type="EMBL" id="SUY82729.1"/>
    </source>
</evidence>
<dbReference type="GO" id="GO:0006013">
    <property type="term" value="P:mannose metabolic process"/>
    <property type="evidence" value="ECO:0007669"/>
    <property type="project" value="InterPro"/>
</dbReference>
<dbReference type="EC" id="3.2.1.170" evidence="2"/>
<sequence length="100" mass="12198">MKKNVHIVPHMHWDREWYFSTEESRILLVNNMEEIMDMLENNHNYPYYVMDGQTAILEDYLAVKPECKERIKKLVQEGRLIIGPWYTQTDENGSWWRIHT</sequence>
<dbReference type="InterPro" id="IPR011330">
    <property type="entry name" value="Glyco_hydro/deAcase_b/a-brl"/>
</dbReference>
<keyword evidence="2" id="KW-0378">Hydrolase</keyword>
<feature type="domain" description="Glycoside hydrolase family 38 N-terminal" evidence="1">
    <location>
        <begin position="4"/>
        <end position="92"/>
    </location>
</feature>
<accession>A0A381KLF1</accession>
<dbReference type="GO" id="GO:0004559">
    <property type="term" value="F:alpha-mannosidase activity"/>
    <property type="evidence" value="ECO:0007669"/>
    <property type="project" value="InterPro"/>
</dbReference>
<dbReference type="GO" id="GO:0009313">
    <property type="term" value="P:oligosaccharide catabolic process"/>
    <property type="evidence" value="ECO:0007669"/>
    <property type="project" value="TreeGrafter"/>
</dbReference>
<dbReference type="SUPFAM" id="SSF88713">
    <property type="entry name" value="Glycoside hydrolase/deacetylase"/>
    <property type="match status" value="1"/>
</dbReference>
<dbReference type="PANTHER" id="PTHR46017">
    <property type="entry name" value="ALPHA-MANNOSIDASE 2C1"/>
    <property type="match status" value="1"/>
</dbReference>
<keyword evidence="2" id="KW-0326">Glycosidase</keyword>
<dbReference type="PANTHER" id="PTHR46017:SF2">
    <property type="entry name" value="MANNOSYLGLYCERATE HYDROLASE"/>
    <property type="match status" value="1"/>
</dbReference>
<organism evidence="2">
    <name type="scientific">Clostridioides difficile</name>
    <name type="common">Peptoclostridium difficile</name>
    <dbReference type="NCBI Taxonomy" id="1496"/>
    <lineage>
        <taxon>Bacteria</taxon>
        <taxon>Bacillati</taxon>
        <taxon>Bacillota</taxon>
        <taxon>Clostridia</taxon>
        <taxon>Peptostreptococcales</taxon>
        <taxon>Peptostreptococcaceae</taxon>
        <taxon>Clostridioides</taxon>
    </lineage>
</organism>
<dbReference type="AlphaFoldDB" id="A0A381KLF1"/>
<dbReference type="InterPro" id="IPR027291">
    <property type="entry name" value="Glyco_hydro_38_N_sf"/>
</dbReference>
<dbReference type="GO" id="GO:0102546">
    <property type="term" value="F:mannosylglycerate hydrolase activity"/>
    <property type="evidence" value="ECO:0007669"/>
    <property type="project" value="UniProtKB-EC"/>
</dbReference>